<dbReference type="SUPFAM" id="SSF52540">
    <property type="entry name" value="P-loop containing nucleoside triphosphate hydrolases"/>
    <property type="match status" value="1"/>
</dbReference>
<evidence type="ECO:0000256" key="4">
    <source>
        <dbReference type="ARBA" id="ARBA00022840"/>
    </source>
</evidence>
<proteinExistence type="inferred from homology"/>
<evidence type="ECO:0000256" key="2">
    <source>
        <dbReference type="ARBA" id="ARBA00022448"/>
    </source>
</evidence>
<feature type="domain" description="ABC transporter" evidence="5">
    <location>
        <begin position="17"/>
        <end position="265"/>
    </location>
</feature>
<dbReference type="CDD" id="cd03257">
    <property type="entry name" value="ABC_NikE_OppD_transporters"/>
    <property type="match status" value="1"/>
</dbReference>
<dbReference type="InterPro" id="IPR050319">
    <property type="entry name" value="ABC_transp_ATP-bind"/>
</dbReference>
<dbReference type="EMBL" id="ACVN02000258">
    <property type="protein sequence ID" value="ERK52447.1"/>
    <property type="molecule type" value="Genomic_DNA"/>
</dbReference>
<comment type="similarity">
    <text evidence="1">Belongs to the ABC transporter superfamily.</text>
</comment>
<comment type="caution">
    <text evidence="6">The sequence shown here is derived from an EMBL/GenBank/DDBJ whole genome shotgun (WGS) entry which is preliminary data.</text>
</comment>
<dbReference type="PROSITE" id="PS50893">
    <property type="entry name" value="ABC_TRANSPORTER_2"/>
    <property type="match status" value="1"/>
</dbReference>
<dbReference type="GO" id="GO:0016887">
    <property type="term" value="F:ATP hydrolysis activity"/>
    <property type="evidence" value="ECO:0007669"/>
    <property type="project" value="InterPro"/>
</dbReference>
<name>U2RP22_9ACTN</name>
<dbReference type="InterPro" id="IPR003593">
    <property type="entry name" value="AAA+_ATPase"/>
</dbReference>
<dbReference type="Proteomes" id="UP000017052">
    <property type="component" value="Unassembled WGS sequence"/>
</dbReference>
<evidence type="ECO:0000313" key="7">
    <source>
        <dbReference type="Proteomes" id="UP000017052"/>
    </source>
</evidence>
<dbReference type="Pfam" id="PF00005">
    <property type="entry name" value="ABC_tran"/>
    <property type="match status" value="1"/>
</dbReference>
<dbReference type="InterPro" id="IPR003439">
    <property type="entry name" value="ABC_transporter-like_ATP-bd"/>
</dbReference>
<dbReference type="GO" id="GO:0055085">
    <property type="term" value="P:transmembrane transport"/>
    <property type="evidence" value="ECO:0007669"/>
    <property type="project" value="UniProtKB-ARBA"/>
</dbReference>
<gene>
    <name evidence="6" type="ORF">HMPREF0682_0933</name>
</gene>
<dbReference type="PANTHER" id="PTHR43776:SF7">
    <property type="entry name" value="D,D-DIPEPTIDE TRANSPORT ATP-BINDING PROTEIN DDPF-RELATED"/>
    <property type="match status" value="1"/>
</dbReference>
<evidence type="ECO:0000256" key="1">
    <source>
        <dbReference type="ARBA" id="ARBA00005417"/>
    </source>
</evidence>
<dbReference type="InterPro" id="IPR027417">
    <property type="entry name" value="P-loop_NTPase"/>
</dbReference>
<dbReference type="PROSITE" id="PS00211">
    <property type="entry name" value="ABC_TRANSPORTER_1"/>
    <property type="match status" value="1"/>
</dbReference>
<evidence type="ECO:0000256" key="3">
    <source>
        <dbReference type="ARBA" id="ARBA00022741"/>
    </source>
</evidence>
<keyword evidence="2" id="KW-0813">Transport</keyword>
<organism evidence="6 7">
    <name type="scientific">Propionibacterium acidifaciens F0233</name>
    <dbReference type="NCBI Taxonomy" id="553198"/>
    <lineage>
        <taxon>Bacteria</taxon>
        <taxon>Bacillati</taxon>
        <taxon>Actinomycetota</taxon>
        <taxon>Actinomycetes</taxon>
        <taxon>Propionibacteriales</taxon>
        <taxon>Propionibacteriaceae</taxon>
        <taxon>Propionibacterium</taxon>
    </lineage>
</organism>
<accession>U2RP22</accession>
<evidence type="ECO:0000259" key="5">
    <source>
        <dbReference type="PROSITE" id="PS50893"/>
    </source>
</evidence>
<dbReference type="GO" id="GO:0005524">
    <property type="term" value="F:ATP binding"/>
    <property type="evidence" value="ECO:0007669"/>
    <property type="project" value="UniProtKB-KW"/>
</dbReference>
<dbReference type="RefSeq" id="WP_021798356.1">
    <property type="nucleotide sequence ID" value="NZ_ACVN02000258.1"/>
</dbReference>
<keyword evidence="3" id="KW-0547">Nucleotide-binding</keyword>
<dbReference type="Gene3D" id="3.40.50.300">
    <property type="entry name" value="P-loop containing nucleotide triphosphate hydrolases"/>
    <property type="match status" value="1"/>
</dbReference>
<dbReference type="GeneID" id="95358708"/>
<protein>
    <submittedName>
        <fullName evidence="6">ABC transporter, ATP-binding protein</fullName>
    </submittedName>
</protein>
<sequence length="292" mass="31587">MAGDERAGADVPVFEARRLTRTFRRSGTGGRVIARALDGVDLSVRAGQRLGIVGESGSGKSTLIRVLDALLPPSSGEVLFRGRRIDDASASRLGDLRSSVQMVFQDPRSSLDPRMRVGDIVTEPLRSPLLRGRADIPRDHRERLHEVLAQVDLEADAADHYPHEFSGGERQRIAIARAIAPRPDVLIADEAVSALDVSVRAHVLNLFAELVRGGGLTLVFVSHDLAVVRHVCDSVAVMRGGRIVESGPIERVYGRPEQEYTRTLLASVPRLRVRPARGGHDEMGASDAGSPA</sequence>
<keyword evidence="7" id="KW-1185">Reference proteome</keyword>
<dbReference type="AlphaFoldDB" id="U2RP22"/>
<dbReference type="SMART" id="SM00382">
    <property type="entry name" value="AAA"/>
    <property type="match status" value="1"/>
</dbReference>
<dbReference type="PANTHER" id="PTHR43776">
    <property type="entry name" value="TRANSPORT ATP-BINDING PROTEIN"/>
    <property type="match status" value="1"/>
</dbReference>
<keyword evidence="4 6" id="KW-0067">ATP-binding</keyword>
<reference evidence="6" key="1">
    <citation type="submission" date="2013-08" db="EMBL/GenBank/DDBJ databases">
        <authorList>
            <person name="Durkin A.S."/>
            <person name="Haft D.R."/>
            <person name="McCorrison J."/>
            <person name="Torralba M."/>
            <person name="Gillis M."/>
            <person name="Haft D.H."/>
            <person name="Methe B."/>
            <person name="Sutton G."/>
            <person name="Nelson K.E."/>
        </authorList>
    </citation>
    <scope>NUCLEOTIDE SEQUENCE [LARGE SCALE GENOMIC DNA]</scope>
    <source>
        <strain evidence="6">F0233</strain>
    </source>
</reference>
<dbReference type="InterPro" id="IPR017871">
    <property type="entry name" value="ABC_transporter-like_CS"/>
</dbReference>
<dbReference type="OrthoDB" id="5357528at2"/>
<evidence type="ECO:0000313" key="6">
    <source>
        <dbReference type="EMBL" id="ERK52447.1"/>
    </source>
</evidence>